<feature type="transmembrane region" description="Helical" evidence="1">
    <location>
        <begin position="37"/>
        <end position="54"/>
    </location>
</feature>
<keyword evidence="1" id="KW-0472">Membrane</keyword>
<feature type="transmembrane region" description="Helical" evidence="1">
    <location>
        <begin position="13"/>
        <end position="31"/>
    </location>
</feature>
<evidence type="ECO:0000256" key="1">
    <source>
        <dbReference type="SAM" id="Phobius"/>
    </source>
</evidence>
<gene>
    <name evidence="2" type="ORF">GOC85_10105</name>
</gene>
<sequence length="225" mass="24397">MVSGLGRTAREQLTARYVLSLVAFLALAYGVTQDIETVVVIAFGLAIVEMISILRETPTVDSRWVGIGLGAFITAASLAWLGWELTAAAEPGGPAWFPALTALIGVWFLLDARADFADSTESDEPDDMSASEVMLVMNHAHLVVEELKQGPKTAAELADACDLTESRIREVLDFGTDDGMIYPVDTDASDTAKRYALDESKVGGFAFVRSNGKLILRRLARPFRR</sequence>
<feature type="transmembrane region" description="Helical" evidence="1">
    <location>
        <begin position="66"/>
        <end position="83"/>
    </location>
</feature>
<dbReference type="Proteomes" id="UP000619835">
    <property type="component" value="Unassembled WGS sequence"/>
</dbReference>
<evidence type="ECO:0000313" key="2">
    <source>
        <dbReference type="EMBL" id="NLV02936.1"/>
    </source>
</evidence>
<organism evidence="2 3">
    <name type="scientific">Haloferax volcanii</name>
    <name type="common">Halobacterium volcanii</name>
    <dbReference type="NCBI Taxonomy" id="2246"/>
    <lineage>
        <taxon>Archaea</taxon>
        <taxon>Methanobacteriati</taxon>
        <taxon>Methanobacteriota</taxon>
        <taxon>Stenosarchaea group</taxon>
        <taxon>Halobacteria</taxon>
        <taxon>Halobacteriales</taxon>
        <taxon>Haloferacaceae</taxon>
        <taxon>Haloferax</taxon>
    </lineage>
</organism>
<name>A0A847TQK4_HALVO</name>
<comment type="caution">
    <text evidence="2">The sequence shown here is derived from an EMBL/GenBank/DDBJ whole genome shotgun (WGS) entry which is preliminary data.</text>
</comment>
<keyword evidence="1" id="KW-0812">Transmembrane</keyword>
<feature type="transmembrane region" description="Helical" evidence="1">
    <location>
        <begin position="95"/>
        <end position="112"/>
    </location>
</feature>
<accession>A0A847TQK4</accession>
<dbReference type="AlphaFoldDB" id="A0A847TQK4"/>
<dbReference type="RefSeq" id="WP_170076564.1">
    <property type="nucleotide sequence ID" value="NZ_WOWC01000001.1"/>
</dbReference>
<dbReference type="EMBL" id="WOWC01000001">
    <property type="protein sequence ID" value="NLV02936.1"/>
    <property type="molecule type" value="Genomic_DNA"/>
</dbReference>
<reference evidence="2" key="1">
    <citation type="submission" date="2019-12" db="EMBL/GenBank/DDBJ databases">
        <title>Haloferax alexandrinus strain pws11.</title>
        <authorList>
            <person name="Verma D.K."/>
            <person name="Gopal K."/>
            <person name="Prasad E.S."/>
        </authorList>
    </citation>
    <scope>NUCLEOTIDE SEQUENCE</scope>
    <source>
        <strain evidence="2">Pws11</strain>
    </source>
</reference>
<protein>
    <submittedName>
        <fullName evidence="2">Uncharacterized protein</fullName>
    </submittedName>
</protein>
<keyword evidence="1" id="KW-1133">Transmembrane helix</keyword>
<evidence type="ECO:0000313" key="3">
    <source>
        <dbReference type="Proteomes" id="UP000619835"/>
    </source>
</evidence>
<proteinExistence type="predicted"/>